<feature type="compositionally biased region" description="Basic and acidic residues" evidence="1">
    <location>
        <begin position="453"/>
        <end position="465"/>
    </location>
</feature>
<feature type="compositionally biased region" description="Basic and acidic residues" evidence="1">
    <location>
        <begin position="1"/>
        <end position="13"/>
    </location>
</feature>
<name>A0A3N4HG24_ASCIM</name>
<dbReference type="AlphaFoldDB" id="A0A3N4HG24"/>
<feature type="region of interest" description="Disordered" evidence="1">
    <location>
        <begin position="305"/>
        <end position="330"/>
    </location>
</feature>
<keyword evidence="4" id="KW-1185">Reference proteome</keyword>
<reference evidence="3 4" key="1">
    <citation type="journal article" date="2018" name="Nat. Ecol. Evol.">
        <title>Pezizomycetes genomes reveal the molecular basis of ectomycorrhizal truffle lifestyle.</title>
        <authorList>
            <person name="Murat C."/>
            <person name="Payen T."/>
            <person name="Noel B."/>
            <person name="Kuo A."/>
            <person name="Morin E."/>
            <person name="Chen J."/>
            <person name="Kohler A."/>
            <person name="Krizsan K."/>
            <person name="Balestrini R."/>
            <person name="Da Silva C."/>
            <person name="Montanini B."/>
            <person name="Hainaut M."/>
            <person name="Levati E."/>
            <person name="Barry K.W."/>
            <person name="Belfiori B."/>
            <person name="Cichocki N."/>
            <person name="Clum A."/>
            <person name="Dockter R.B."/>
            <person name="Fauchery L."/>
            <person name="Guy J."/>
            <person name="Iotti M."/>
            <person name="Le Tacon F."/>
            <person name="Lindquist E.A."/>
            <person name="Lipzen A."/>
            <person name="Malagnac F."/>
            <person name="Mello A."/>
            <person name="Molinier V."/>
            <person name="Miyauchi S."/>
            <person name="Poulain J."/>
            <person name="Riccioni C."/>
            <person name="Rubini A."/>
            <person name="Sitrit Y."/>
            <person name="Splivallo R."/>
            <person name="Traeger S."/>
            <person name="Wang M."/>
            <person name="Zifcakova L."/>
            <person name="Wipf D."/>
            <person name="Zambonelli A."/>
            <person name="Paolocci F."/>
            <person name="Nowrousian M."/>
            <person name="Ottonello S."/>
            <person name="Baldrian P."/>
            <person name="Spatafora J.W."/>
            <person name="Henrissat B."/>
            <person name="Nagy L.G."/>
            <person name="Aury J.M."/>
            <person name="Wincker P."/>
            <person name="Grigoriev I.V."/>
            <person name="Bonfante P."/>
            <person name="Martin F.M."/>
        </authorList>
    </citation>
    <scope>NUCLEOTIDE SEQUENCE [LARGE SCALE GENOMIC DNA]</scope>
    <source>
        <strain evidence="3 4">RN42</strain>
    </source>
</reference>
<dbReference type="EMBL" id="ML119940">
    <property type="protein sequence ID" value="RPA71351.1"/>
    <property type="molecule type" value="Genomic_DNA"/>
</dbReference>
<keyword evidence="2" id="KW-0812">Transmembrane</keyword>
<keyword evidence="2" id="KW-1133">Transmembrane helix</keyword>
<feature type="region of interest" description="Disordered" evidence="1">
    <location>
        <begin position="182"/>
        <end position="214"/>
    </location>
</feature>
<sequence>MPDRSRYQRHHEASPPPPATPSATPAESEKPQQKQNGRGRGGRNRQHRNTKPEEIRKFASEIFGTYLEANGYRRQQHRNPPREVSRSQQAQAREKDQASSQPAPDNQTKGRPKPSPEHRARSRSPLRQRPADQHRRSRSPIHPPPETVTVPPVPTVTAEQIAQQIALLQAQLSLLVQQRPVVPPKDSDGDTTITDVTRPPTPVGPRKTKTRANASKVAYSKEDFQAAACLIVRQRANPTNKYNIDPSILSLAQTIVDSEGEDSVSRRTAFRAASKAYSSRKLTVVNVANLQALLRPYLTPVIGSSSPLSSVPELTPSIPSSPAPKVILPAPRTTPALNMAKVNLPVPTSSSTSHTHSPVPVTPIRRRSSNSSLPTHRSQPSPLNFTSPTYDDSDETLQAQFTEASFQLPPVTSDDDSGSEPQGDDAEEPDQDTAFFYSPSAERSSSYTSSLDSQHDITLRPTDGHPLDLLLNTTTLPLDEPIAPRQDAIFPSLVVLLFLPIVYSVFR</sequence>
<feature type="compositionally biased region" description="Polar residues" evidence="1">
    <location>
        <begin position="98"/>
        <end position="109"/>
    </location>
</feature>
<feature type="compositionally biased region" description="Basic residues" evidence="1">
    <location>
        <begin position="40"/>
        <end position="49"/>
    </location>
</feature>
<feature type="compositionally biased region" description="Basic and acidic residues" evidence="1">
    <location>
        <begin position="50"/>
        <end position="59"/>
    </location>
</feature>
<dbReference type="STRING" id="1160509.A0A3N4HG24"/>
<keyword evidence="2" id="KW-0472">Membrane</keyword>
<feature type="compositionally biased region" description="Polar residues" evidence="1">
    <location>
        <begin position="441"/>
        <end position="452"/>
    </location>
</feature>
<feature type="region of interest" description="Disordered" evidence="1">
    <location>
        <begin position="1"/>
        <end position="152"/>
    </location>
</feature>
<feature type="transmembrane region" description="Helical" evidence="2">
    <location>
        <begin position="488"/>
        <end position="506"/>
    </location>
</feature>
<gene>
    <name evidence="3" type="ORF">BJ508DRAFT_336130</name>
</gene>
<feature type="compositionally biased region" description="Polar residues" evidence="1">
    <location>
        <begin position="369"/>
        <end position="392"/>
    </location>
</feature>
<protein>
    <submittedName>
        <fullName evidence="3">Uncharacterized protein</fullName>
    </submittedName>
</protein>
<feature type="region of interest" description="Disordered" evidence="1">
    <location>
        <begin position="344"/>
        <end position="392"/>
    </location>
</feature>
<accession>A0A3N4HG24</accession>
<feature type="region of interest" description="Disordered" evidence="1">
    <location>
        <begin position="405"/>
        <end position="465"/>
    </location>
</feature>
<evidence type="ECO:0000313" key="3">
    <source>
        <dbReference type="EMBL" id="RPA71351.1"/>
    </source>
</evidence>
<organism evidence="3 4">
    <name type="scientific">Ascobolus immersus RN42</name>
    <dbReference type="NCBI Taxonomy" id="1160509"/>
    <lineage>
        <taxon>Eukaryota</taxon>
        <taxon>Fungi</taxon>
        <taxon>Dikarya</taxon>
        <taxon>Ascomycota</taxon>
        <taxon>Pezizomycotina</taxon>
        <taxon>Pezizomycetes</taxon>
        <taxon>Pezizales</taxon>
        <taxon>Ascobolaceae</taxon>
        <taxon>Ascobolus</taxon>
    </lineage>
</organism>
<evidence type="ECO:0000313" key="4">
    <source>
        <dbReference type="Proteomes" id="UP000275078"/>
    </source>
</evidence>
<evidence type="ECO:0000256" key="1">
    <source>
        <dbReference type="SAM" id="MobiDB-lite"/>
    </source>
</evidence>
<feature type="compositionally biased region" description="Pro residues" evidence="1">
    <location>
        <begin position="141"/>
        <end position="152"/>
    </location>
</feature>
<evidence type="ECO:0000256" key="2">
    <source>
        <dbReference type="SAM" id="Phobius"/>
    </source>
</evidence>
<dbReference type="Proteomes" id="UP000275078">
    <property type="component" value="Unassembled WGS sequence"/>
</dbReference>
<feature type="compositionally biased region" description="Low complexity" evidence="1">
    <location>
        <begin position="345"/>
        <end position="363"/>
    </location>
</feature>
<feature type="compositionally biased region" description="Acidic residues" evidence="1">
    <location>
        <begin position="413"/>
        <end position="431"/>
    </location>
</feature>
<proteinExistence type="predicted"/>